<keyword evidence="5 6" id="KW-0472">Membrane</keyword>
<keyword evidence="3 6" id="KW-0812">Transmembrane</keyword>
<protein>
    <submittedName>
        <fullName evidence="8">ABC transporter permease</fullName>
    </submittedName>
</protein>
<accession>A0AAU7DH57</accession>
<feature type="transmembrane region" description="Helical" evidence="6">
    <location>
        <begin position="20"/>
        <end position="41"/>
    </location>
</feature>
<proteinExistence type="predicted"/>
<feature type="transmembrane region" description="Helical" evidence="6">
    <location>
        <begin position="281"/>
        <end position="303"/>
    </location>
</feature>
<dbReference type="PANTHER" id="PTHR30294">
    <property type="entry name" value="MEMBRANE COMPONENT OF ABC TRANSPORTER YHHJ-RELATED"/>
    <property type="match status" value="1"/>
</dbReference>
<feature type="transmembrane region" description="Helical" evidence="6">
    <location>
        <begin position="315"/>
        <end position="334"/>
    </location>
</feature>
<dbReference type="EMBL" id="CP121196">
    <property type="protein sequence ID" value="XBH16975.1"/>
    <property type="molecule type" value="Genomic_DNA"/>
</dbReference>
<sequence>MRNIWLVARREYLEQVRGRAFKMTTFGVPALFAAIFGIGYLSSLGLGSGKHLAVVSSDPLLASEIKGQILGDKDAKAKVDVITPGTPADREALIDEVRSKQIDGFLWVDTPQGQLPTATYTSQSSGDFMTGGRLHDAVNHALLNARLTTGGMQHDAANKLVDGVHIETFQVKKDRSVVKSNAAASFYKGYIMAILLSMTTMIYGMNVARSIIQEKTSRIFEVMLAIAKPTDMLAGKLIGVGAVGLTQIGIWLVAGAVMIGTPIAASVLSGEYAVHVSATEAILFPVYFILGYLLYSSLFAGLAASCETEQELQMYMPLAAAPTWISFALIMLVINDSNSFWSVAASFFPPTAPIIMFLRMSSQIPPWWQFAVSIGLLMISIVVVLWVSAKLYRVGILMYGKRATLPELVRWMRYS</sequence>
<dbReference type="InterPro" id="IPR013525">
    <property type="entry name" value="ABC2_TM"/>
</dbReference>
<dbReference type="GO" id="GO:0140359">
    <property type="term" value="F:ABC-type transporter activity"/>
    <property type="evidence" value="ECO:0007669"/>
    <property type="project" value="InterPro"/>
</dbReference>
<feature type="domain" description="ABC-2 type transporter transmembrane" evidence="7">
    <location>
        <begin position="23"/>
        <end position="389"/>
    </location>
</feature>
<keyword evidence="2" id="KW-1003">Cell membrane</keyword>
<keyword evidence="4 6" id="KW-1133">Transmembrane helix</keyword>
<dbReference type="GO" id="GO:0005886">
    <property type="term" value="C:plasma membrane"/>
    <property type="evidence" value="ECO:0007669"/>
    <property type="project" value="UniProtKB-SubCell"/>
</dbReference>
<dbReference type="PANTHER" id="PTHR30294:SF29">
    <property type="entry name" value="MULTIDRUG ABC TRANSPORTER PERMEASE YBHS-RELATED"/>
    <property type="match status" value="1"/>
</dbReference>
<reference evidence="8" key="1">
    <citation type="submission" date="2023-03" db="EMBL/GenBank/DDBJ databases">
        <title>Edaphobacter sp.</title>
        <authorList>
            <person name="Huber K.J."/>
            <person name="Papendorf J."/>
            <person name="Pilke C."/>
            <person name="Bunk B."/>
            <person name="Sproeer C."/>
            <person name="Pester M."/>
        </authorList>
    </citation>
    <scope>NUCLEOTIDE SEQUENCE</scope>
    <source>
        <strain evidence="8">DSM 110680</strain>
    </source>
</reference>
<evidence type="ECO:0000259" key="7">
    <source>
        <dbReference type="Pfam" id="PF12698"/>
    </source>
</evidence>
<organism evidence="8">
    <name type="scientific">Telmatobacter sp. DSM 110680</name>
    <dbReference type="NCBI Taxonomy" id="3036704"/>
    <lineage>
        <taxon>Bacteria</taxon>
        <taxon>Pseudomonadati</taxon>
        <taxon>Acidobacteriota</taxon>
        <taxon>Terriglobia</taxon>
        <taxon>Terriglobales</taxon>
        <taxon>Acidobacteriaceae</taxon>
        <taxon>Telmatobacter</taxon>
    </lineage>
</organism>
<evidence type="ECO:0000256" key="4">
    <source>
        <dbReference type="ARBA" id="ARBA00022989"/>
    </source>
</evidence>
<feature type="transmembrane region" description="Helical" evidence="6">
    <location>
        <begin position="370"/>
        <end position="389"/>
    </location>
</feature>
<comment type="subcellular location">
    <subcellularLocation>
        <location evidence="1">Cell membrane</location>
        <topology evidence="1">Multi-pass membrane protein</topology>
    </subcellularLocation>
</comment>
<dbReference type="Pfam" id="PF12698">
    <property type="entry name" value="ABC2_membrane_3"/>
    <property type="match status" value="1"/>
</dbReference>
<evidence type="ECO:0000256" key="3">
    <source>
        <dbReference type="ARBA" id="ARBA00022692"/>
    </source>
</evidence>
<dbReference type="RefSeq" id="WP_348262205.1">
    <property type="nucleotide sequence ID" value="NZ_CP121196.1"/>
</dbReference>
<feature type="transmembrane region" description="Helical" evidence="6">
    <location>
        <begin position="233"/>
        <end position="261"/>
    </location>
</feature>
<evidence type="ECO:0000256" key="5">
    <source>
        <dbReference type="ARBA" id="ARBA00023136"/>
    </source>
</evidence>
<evidence type="ECO:0000256" key="1">
    <source>
        <dbReference type="ARBA" id="ARBA00004651"/>
    </source>
</evidence>
<gene>
    <name evidence="8" type="ORF">P8935_20670</name>
</gene>
<evidence type="ECO:0000313" key="8">
    <source>
        <dbReference type="EMBL" id="XBH16975.1"/>
    </source>
</evidence>
<dbReference type="AlphaFoldDB" id="A0AAU7DH57"/>
<evidence type="ECO:0000256" key="6">
    <source>
        <dbReference type="SAM" id="Phobius"/>
    </source>
</evidence>
<name>A0AAU7DH57_9BACT</name>
<evidence type="ECO:0000256" key="2">
    <source>
        <dbReference type="ARBA" id="ARBA00022475"/>
    </source>
</evidence>
<feature type="transmembrane region" description="Helical" evidence="6">
    <location>
        <begin position="190"/>
        <end position="212"/>
    </location>
</feature>
<dbReference type="InterPro" id="IPR051449">
    <property type="entry name" value="ABC-2_transporter_component"/>
</dbReference>